<gene>
    <name evidence="1" type="ORF">UFOPK4173_01911</name>
</gene>
<dbReference type="EMBL" id="CAFBPW010000310">
    <property type="protein sequence ID" value="CAB5041034.1"/>
    <property type="molecule type" value="Genomic_DNA"/>
</dbReference>
<evidence type="ECO:0000313" key="1">
    <source>
        <dbReference type="EMBL" id="CAB5041034.1"/>
    </source>
</evidence>
<name>A0A6J7SI01_9ZZZZ</name>
<organism evidence="1">
    <name type="scientific">freshwater metagenome</name>
    <dbReference type="NCBI Taxonomy" id="449393"/>
    <lineage>
        <taxon>unclassified sequences</taxon>
        <taxon>metagenomes</taxon>
        <taxon>ecological metagenomes</taxon>
    </lineage>
</organism>
<reference evidence="1" key="1">
    <citation type="submission" date="2020-05" db="EMBL/GenBank/DDBJ databases">
        <authorList>
            <person name="Chiriac C."/>
            <person name="Salcher M."/>
            <person name="Ghai R."/>
            <person name="Kavagutti S V."/>
        </authorList>
    </citation>
    <scope>NUCLEOTIDE SEQUENCE</scope>
</reference>
<sequence>MYQQDNTPLVGAATPGVESFSGGDGIMAANEMGGGAFGSAFGGGW</sequence>
<protein>
    <submittedName>
        <fullName evidence="1">Unannotated protein</fullName>
    </submittedName>
</protein>
<dbReference type="AlphaFoldDB" id="A0A6J7SI01"/>
<proteinExistence type="predicted"/>
<accession>A0A6J7SI01</accession>